<keyword evidence="3" id="KW-0614">Plasmid</keyword>
<feature type="compositionally biased region" description="Polar residues" evidence="1">
    <location>
        <begin position="1598"/>
        <end position="1607"/>
    </location>
</feature>
<dbReference type="KEGG" id="fax:FUAX_53220"/>
<reference evidence="3 4" key="1">
    <citation type="submission" date="2021-12" db="EMBL/GenBank/DDBJ databases">
        <title>Genome sequencing of bacteria with rrn-lacking chromosome and rrn-plasmid.</title>
        <authorList>
            <person name="Anda M."/>
            <person name="Iwasaki W."/>
        </authorList>
    </citation>
    <scope>NUCLEOTIDE SEQUENCE [LARGE SCALE GENOMIC DNA]</scope>
    <source>
        <strain evidence="3 4">DSM 100852</strain>
        <plasmid evidence="3 4">pFA7</plasmid>
    </source>
</reference>
<feature type="region of interest" description="Disordered" evidence="1">
    <location>
        <begin position="600"/>
        <end position="621"/>
    </location>
</feature>
<feature type="signal peptide" evidence="2">
    <location>
        <begin position="1"/>
        <end position="30"/>
    </location>
</feature>
<name>A0AAU9CV09_9BACT</name>
<proteinExistence type="predicted"/>
<accession>A0AAU9CV09</accession>
<feature type="region of interest" description="Disordered" evidence="1">
    <location>
        <begin position="1597"/>
        <end position="1616"/>
    </location>
</feature>
<evidence type="ECO:0000256" key="2">
    <source>
        <dbReference type="SAM" id="SignalP"/>
    </source>
</evidence>
<keyword evidence="2" id="KW-0732">Signal</keyword>
<evidence type="ECO:0000313" key="3">
    <source>
        <dbReference type="EMBL" id="BDD12890.1"/>
    </source>
</evidence>
<sequence length="1616" mass="179031">MRKSKFFRALAAFMALNITLQQVAPMTAWALTSGPSQPEVQAFQPYGTNDMVNLFTGDFSYNIPLFELPGPDGGYPFNLSYSAGIGMDQEASWVGLGWNLNPGTITRTVRGVPDEFDGRYDQFGIQTDMKPNYTVTGKLTAGTEILGFDGEKIKLLKKSPIKSLGLSVYYNSYRGMGGSLDLSGGTNLTLGNGLIGIKPGLGLSLNMNGSVSVQPNLSVGLTGSKMMANLTYGASYNSLMGLQNHSVGYSVSRQSKYTKKGSDKNTNVTARLGSSLNFATNTAVPPVGVPMTNKSISIAAKIGLASSGLFSSVGIEGIFNTETPRSTSVEKVPAYGYMNLHNAPDNSEASLDFTREKDGMITEDSKNLAVSYLTPDIYSVSGQGISGSFRPFRSDIGTVGDPKSISKATGGNVGVEIGTGAGWHGGLNLSVPLGESISQKWTWGKQEKKDQLSFRKEQPNSDFEPYYMKSHGEHTVSDYGFWAKIKEEKPVKASKLNSSSRGSALPGLSRDIRIQTVQTFTNKDLLDVENKEVLGFFKVWETGADGKKYVYRRKHASKPNHIAGFVATATNGTKYVYALPAYNLTQSEFVFSNTDAVSEDGTVTPSKNGDTPSHNDGTGYLNRKDTPAFPYAFHLTAVIGPGYTDITEDGPTEDDLGYWVSFSYRQTAQSFSWETPYGGKASKQLGLLSDENDDKAHYIQGTKEIWHLAEAQTRTHAANFVLEERKDARGSDIDRDKSYRLKSATLSVKGSDVPLKKVHFEHDYALCPNTPNSVAPGQKKLTLKSLSFSFGNSKKGKLNPYRFDYQNPEEPYKHASSDRWGNLKRYTSGGSSSKTEKYQFFPYVDQQEKESKELYDQRMGTWSLNRITMPSGSVMHIDYEGDDYAYVQHRKAMAMARFVTQDTKPATSGTQLQKSGLKIKFPIPTDLLEKLREEFSNDDEKIVSEYLGGENRKVLIKSKVALKPGSGSGKHKWEYIDTYADVESCGIEPSSDSETAYGYCVLKDVNGFNPISYEALQFIRFNRPELLTQDVFTPEYGSDMDQANAISILRNIASVGSFISSFFVEYHKHRFSRNWGRTIDLENSVIRIAKMDGVKRGGGLRVKQITLKDTWVGDNKTNLYGQVYGYRTKNKFGREISSGVASYEPTMGGDENPLRYIKEYRVDIPLAVDRIARSEYPFNEGLFPGGQIGYSKVTVMSLASAYLNEQGAKGKLERRDELDDYFGNASEFGTTGKTVHTFYTAKEFPVFTDQTVWESSDRKTRFGYLPLIGTKSMSTLKAFQGYSITTNDMHGKPRKQEQYRQSTDGTFEQNPYSWTESLYAMDATVLDGVKVYVPVNKFYKGLSQTNDADKMIALDKDEAFQGNATTVLFGQTVEMLVDRRKHTDKHQSFSASPNLDFASFWPLLSIIPEWSKTRNSLYTESTNKIIHKAGIPIGNIAYQDGSEIRTRHIKWDMLTGKPILSAFNNAFGETTYAYNKPAYYDYKSMGPAYQNEGLSFTASVLNEGEKNTVAYSLELTPGTTRFLTEGDELILSKKGEGRPITRAIVLNTSYNQARIAIPKPLMLSKGESLNALVFFSGHKNMLDAVSETITALTEDPTRNSTEITTVSDTEEVPEFN</sequence>
<feature type="compositionally biased region" description="Polar residues" evidence="1">
    <location>
        <begin position="600"/>
        <end position="616"/>
    </location>
</feature>
<organism evidence="3 4">
    <name type="scientific">Fulvitalea axinellae</name>
    <dbReference type="NCBI Taxonomy" id="1182444"/>
    <lineage>
        <taxon>Bacteria</taxon>
        <taxon>Pseudomonadati</taxon>
        <taxon>Bacteroidota</taxon>
        <taxon>Cytophagia</taxon>
        <taxon>Cytophagales</taxon>
        <taxon>Persicobacteraceae</taxon>
        <taxon>Fulvitalea</taxon>
    </lineage>
</organism>
<protein>
    <recommendedName>
        <fullName evidence="5">Cell surface protein SprA</fullName>
    </recommendedName>
</protein>
<evidence type="ECO:0000256" key="1">
    <source>
        <dbReference type="SAM" id="MobiDB-lite"/>
    </source>
</evidence>
<keyword evidence="4" id="KW-1185">Reference proteome</keyword>
<dbReference type="RefSeq" id="WP_338396080.1">
    <property type="nucleotide sequence ID" value="NZ_AP025321.1"/>
</dbReference>
<gene>
    <name evidence="3" type="ORF">FUAX_53220</name>
</gene>
<geneLocation type="plasmid" evidence="3 4">
    <name>pFA7</name>
</geneLocation>
<evidence type="ECO:0000313" key="4">
    <source>
        <dbReference type="Proteomes" id="UP001348817"/>
    </source>
</evidence>
<evidence type="ECO:0008006" key="5">
    <source>
        <dbReference type="Google" id="ProtNLM"/>
    </source>
</evidence>
<dbReference type="EMBL" id="AP025321">
    <property type="protein sequence ID" value="BDD12890.1"/>
    <property type="molecule type" value="Genomic_DNA"/>
</dbReference>
<feature type="chain" id="PRO_5043806960" description="Cell surface protein SprA" evidence="2">
    <location>
        <begin position="31"/>
        <end position="1616"/>
    </location>
</feature>
<dbReference type="Proteomes" id="UP001348817">
    <property type="component" value="Plasmid pFA7"/>
</dbReference>